<dbReference type="EMBL" id="LYPA01000025">
    <property type="protein sequence ID" value="OBR68517.1"/>
    <property type="molecule type" value="Genomic_DNA"/>
</dbReference>
<feature type="transmembrane region" description="Helical" evidence="1">
    <location>
        <begin position="134"/>
        <end position="154"/>
    </location>
</feature>
<keyword evidence="3" id="KW-1185">Reference proteome</keyword>
<evidence type="ECO:0000313" key="3">
    <source>
        <dbReference type="Proteomes" id="UP000092024"/>
    </source>
</evidence>
<evidence type="ECO:0000256" key="1">
    <source>
        <dbReference type="SAM" id="Phobius"/>
    </source>
</evidence>
<organism evidence="2 3">
    <name type="scientific">Paenibacillus oryzae</name>
    <dbReference type="NCBI Taxonomy" id="1844972"/>
    <lineage>
        <taxon>Bacteria</taxon>
        <taxon>Bacillati</taxon>
        <taxon>Bacillota</taxon>
        <taxon>Bacilli</taxon>
        <taxon>Bacillales</taxon>
        <taxon>Paenibacillaceae</taxon>
        <taxon>Paenibacillus</taxon>
    </lineage>
</organism>
<dbReference type="OrthoDB" id="2930450at2"/>
<feature type="transmembrane region" description="Helical" evidence="1">
    <location>
        <begin position="110"/>
        <end position="128"/>
    </location>
</feature>
<gene>
    <name evidence="2" type="ORF">A7K91_09980</name>
</gene>
<dbReference type="AlphaFoldDB" id="A0A1A5YSB9"/>
<evidence type="ECO:0000313" key="2">
    <source>
        <dbReference type="EMBL" id="OBR68517.1"/>
    </source>
</evidence>
<dbReference type="InterPro" id="IPR004761">
    <property type="entry name" value="Spore_GerAB"/>
</dbReference>
<dbReference type="Pfam" id="PF03845">
    <property type="entry name" value="Spore_permease"/>
    <property type="match status" value="1"/>
</dbReference>
<keyword evidence="1" id="KW-0812">Transmembrane</keyword>
<dbReference type="Proteomes" id="UP000092024">
    <property type="component" value="Unassembled WGS sequence"/>
</dbReference>
<feature type="transmembrane region" description="Helical" evidence="1">
    <location>
        <begin position="32"/>
        <end position="51"/>
    </location>
</feature>
<feature type="transmembrane region" description="Helical" evidence="1">
    <location>
        <begin position="174"/>
        <end position="193"/>
    </location>
</feature>
<dbReference type="GO" id="GO:0009847">
    <property type="term" value="P:spore germination"/>
    <property type="evidence" value="ECO:0007669"/>
    <property type="project" value="InterPro"/>
</dbReference>
<keyword evidence="1" id="KW-0472">Membrane</keyword>
<feature type="transmembrane region" description="Helical" evidence="1">
    <location>
        <begin position="308"/>
        <end position="327"/>
    </location>
</feature>
<feature type="transmembrane region" description="Helical" evidence="1">
    <location>
        <begin position="265"/>
        <end position="287"/>
    </location>
</feature>
<comment type="caution">
    <text evidence="2">The sequence shown here is derived from an EMBL/GenBank/DDBJ whole genome shotgun (WGS) entry which is preliminary data.</text>
</comment>
<reference evidence="2 3" key="1">
    <citation type="submission" date="2016-05" db="EMBL/GenBank/DDBJ databases">
        <title>Paenibacillus oryzae. sp. nov., isolated from the rice root.</title>
        <authorList>
            <person name="Zhang J."/>
            <person name="Zhang X."/>
        </authorList>
    </citation>
    <scope>NUCLEOTIDE SEQUENCE [LARGE SCALE GENOMIC DNA]</scope>
    <source>
        <strain evidence="2 3">1DrF-4</strain>
    </source>
</reference>
<accession>A0A1A5YSB9</accession>
<proteinExistence type="predicted"/>
<feature type="transmembrane region" description="Helical" evidence="1">
    <location>
        <begin position="80"/>
        <end position="103"/>
    </location>
</feature>
<protein>
    <submittedName>
        <fullName evidence="2">Uncharacterized protein</fullName>
    </submittedName>
</protein>
<dbReference type="STRING" id="1844972.A7K91_09980"/>
<dbReference type="RefSeq" id="WP_068679116.1">
    <property type="nucleotide sequence ID" value="NZ_LYPA01000025.1"/>
</dbReference>
<dbReference type="GO" id="GO:0016020">
    <property type="term" value="C:membrane"/>
    <property type="evidence" value="ECO:0007669"/>
    <property type="project" value="InterPro"/>
</dbReference>
<feature type="transmembrane region" description="Helical" evidence="1">
    <location>
        <begin position="339"/>
        <end position="358"/>
    </location>
</feature>
<keyword evidence="1" id="KW-1133">Transmembrane helix</keyword>
<name>A0A1A5YSB9_9BACL</name>
<feature type="transmembrane region" description="Helical" evidence="1">
    <location>
        <begin position="213"/>
        <end position="233"/>
    </location>
</feature>
<feature type="transmembrane region" description="Helical" evidence="1">
    <location>
        <begin position="6"/>
        <end position="25"/>
    </location>
</feature>
<sequence length="366" mass="42146">MNRYFFYLFLFVALMNIMIFVPHILNDNRFDGSVAAILISPIFGSIMIYMFTNALSRFPGQGLPEIFSQYFPRWFTTAYMIFYAMMYWFSSTVVAMAFAVLINRFFNPDANVLIIMSIIVLASGYAATRSTLTVMLLIEIIIILNVPIILFIIFKMVTSPQLNLDSIHVVANYVWHWPSLASLAAATFIFTGYINLSLFNRLFPPNFRFKFLWMYPILGLIILLVTFFVPIGFHGSQGTAQYIYLWTITADSLMMQYGFIERVMFLFLIVFLNLSLVYTTAAWHQAMEFLKGCMPSMKPETDSPKAPISNYVILGIFTMASILYMVMVNENMNLAITTAWLIIRMFTEVATVATVFILSRRRLMPR</sequence>